<evidence type="ECO:0000256" key="4">
    <source>
        <dbReference type="ARBA" id="ARBA00023136"/>
    </source>
</evidence>
<dbReference type="InterPro" id="IPR033985">
    <property type="entry name" value="SusD-like_N"/>
</dbReference>
<keyword evidence="4" id="KW-0472">Membrane</keyword>
<reference evidence="8" key="2">
    <citation type="submission" date="2020-09" db="EMBL/GenBank/DDBJ databases">
        <authorList>
            <person name="Sun Q."/>
            <person name="Sedlacek I."/>
        </authorList>
    </citation>
    <scope>NUCLEOTIDE SEQUENCE</scope>
    <source>
        <strain evidence="8">CCM 8711</strain>
    </source>
</reference>
<organism evidence="8 9">
    <name type="scientific">Mucilaginibacter galii</name>
    <dbReference type="NCBI Taxonomy" id="2005073"/>
    <lineage>
        <taxon>Bacteria</taxon>
        <taxon>Pseudomonadati</taxon>
        <taxon>Bacteroidota</taxon>
        <taxon>Sphingobacteriia</taxon>
        <taxon>Sphingobacteriales</taxon>
        <taxon>Sphingobacteriaceae</taxon>
        <taxon>Mucilaginibacter</taxon>
    </lineage>
</organism>
<dbReference type="AlphaFoldDB" id="A0A917J9I3"/>
<comment type="similarity">
    <text evidence="2">Belongs to the SusD family.</text>
</comment>
<evidence type="ECO:0000256" key="3">
    <source>
        <dbReference type="ARBA" id="ARBA00022729"/>
    </source>
</evidence>
<feature type="domain" description="SusD-like N-terminal" evidence="7">
    <location>
        <begin position="45"/>
        <end position="235"/>
    </location>
</feature>
<dbReference type="Gene3D" id="1.25.40.390">
    <property type="match status" value="1"/>
</dbReference>
<evidence type="ECO:0000256" key="5">
    <source>
        <dbReference type="ARBA" id="ARBA00023237"/>
    </source>
</evidence>
<feature type="domain" description="RagB/SusD" evidence="6">
    <location>
        <begin position="398"/>
        <end position="541"/>
    </location>
</feature>
<evidence type="ECO:0000313" key="8">
    <source>
        <dbReference type="EMBL" id="GGI50415.1"/>
    </source>
</evidence>
<dbReference type="EMBL" id="BMDO01000003">
    <property type="protein sequence ID" value="GGI50415.1"/>
    <property type="molecule type" value="Genomic_DNA"/>
</dbReference>
<evidence type="ECO:0000259" key="6">
    <source>
        <dbReference type="Pfam" id="PF07980"/>
    </source>
</evidence>
<dbReference type="Proteomes" id="UP000662074">
    <property type="component" value="Unassembled WGS sequence"/>
</dbReference>
<sequence>MKKVLYITVLSALILFGSCNKMVNEEPLSEGKLNEFFRSKLDADAAIAGMYGEFQSAMIKTTPTGQHQNTMTWWGEARSDNWERRLAYATNNQNEIDFNGLTANNSFADWTILYSCIGRANLIIKRLPEIKTYVPPGTAGELTPALESSYTAQAYAMRALCYFWIARIWGDAPIRTEPYTDIAQQASQARDPQAKVLQQCKTDLQKAYDLTAKNANPVIFYLGEGAIASIMADVYMWEKDYPNAIIWFKRLFAAKGPTGKVYNSAGVTATGSGGVAADLQPGTTWNTQFLSPATSVETIFTIHWDVLANGCACMSGVSRTTNEPLIRMADPLWTNWPKVSTATYGATVATTDLRVKQTYNITSATNQPIRDRGFWKLYAGTYTAPTATAGYNFVTNVYTSNLVATDQTNVFVTMYRLSAMYLLYAEALNKTGDKTNAVKYLNLIKARAGVPIVLETQFPDQSTLEMAILQERQFELIGEGVRWFDLVRTDRVIEVMDPILKARQLQAGNAQVGWGTDKRRYYWPLSTTVLYSNNLLVQNAPYGGQ</sequence>
<dbReference type="InterPro" id="IPR011990">
    <property type="entry name" value="TPR-like_helical_dom_sf"/>
</dbReference>
<dbReference type="SUPFAM" id="SSF48452">
    <property type="entry name" value="TPR-like"/>
    <property type="match status" value="1"/>
</dbReference>
<dbReference type="PROSITE" id="PS51257">
    <property type="entry name" value="PROKAR_LIPOPROTEIN"/>
    <property type="match status" value="1"/>
</dbReference>
<protein>
    <recommendedName>
        <fullName evidence="10">RagB/SusD family nutrient uptake outer membrane protein</fullName>
    </recommendedName>
</protein>
<dbReference type="InterPro" id="IPR012944">
    <property type="entry name" value="SusD_RagB_dom"/>
</dbReference>
<comment type="subcellular location">
    <subcellularLocation>
        <location evidence="1">Cell outer membrane</location>
    </subcellularLocation>
</comment>
<evidence type="ECO:0008006" key="10">
    <source>
        <dbReference type="Google" id="ProtNLM"/>
    </source>
</evidence>
<dbReference type="Pfam" id="PF14322">
    <property type="entry name" value="SusD-like_3"/>
    <property type="match status" value="1"/>
</dbReference>
<accession>A0A917J9I3</accession>
<proteinExistence type="inferred from homology"/>
<keyword evidence="9" id="KW-1185">Reference proteome</keyword>
<reference evidence="8" key="1">
    <citation type="journal article" date="2014" name="Int. J. Syst. Evol. Microbiol.">
        <title>Complete genome sequence of Corynebacterium casei LMG S-19264T (=DSM 44701T), isolated from a smear-ripened cheese.</title>
        <authorList>
            <consortium name="US DOE Joint Genome Institute (JGI-PGF)"/>
            <person name="Walter F."/>
            <person name="Albersmeier A."/>
            <person name="Kalinowski J."/>
            <person name="Ruckert C."/>
        </authorList>
    </citation>
    <scope>NUCLEOTIDE SEQUENCE</scope>
    <source>
        <strain evidence="8">CCM 8711</strain>
    </source>
</reference>
<keyword evidence="3" id="KW-0732">Signal</keyword>
<comment type="caution">
    <text evidence="8">The sequence shown here is derived from an EMBL/GenBank/DDBJ whole genome shotgun (WGS) entry which is preliminary data.</text>
</comment>
<dbReference type="RefSeq" id="WP_188415554.1">
    <property type="nucleotide sequence ID" value="NZ_BMDO01000003.1"/>
</dbReference>
<keyword evidence="5" id="KW-0998">Cell outer membrane</keyword>
<evidence type="ECO:0000313" key="9">
    <source>
        <dbReference type="Proteomes" id="UP000662074"/>
    </source>
</evidence>
<evidence type="ECO:0000256" key="1">
    <source>
        <dbReference type="ARBA" id="ARBA00004442"/>
    </source>
</evidence>
<dbReference type="Pfam" id="PF07980">
    <property type="entry name" value="SusD_RagB"/>
    <property type="match status" value="1"/>
</dbReference>
<dbReference type="GO" id="GO:0009279">
    <property type="term" value="C:cell outer membrane"/>
    <property type="evidence" value="ECO:0007669"/>
    <property type="project" value="UniProtKB-SubCell"/>
</dbReference>
<evidence type="ECO:0000259" key="7">
    <source>
        <dbReference type="Pfam" id="PF14322"/>
    </source>
</evidence>
<name>A0A917J9I3_9SPHI</name>
<evidence type="ECO:0000256" key="2">
    <source>
        <dbReference type="ARBA" id="ARBA00006275"/>
    </source>
</evidence>
<gene>
    <name evidence="8" type="ORF">GCM10011425_16270</name>
</gene>